<keyword evidence="1" id="KW-1133">Transmembrane helix</keyword>
<dbReference type="PANTHER" id="PTHR39948:SF1">
    <property type="entry name" value="GEO11419P1"/>
    <property type="match status" value="1"/>
</dbReference>
<accession>A0AAN7PVL1</accession>
<organism evidence="2 3">
    <name type="scientific">Aquatica leii</name>
    <dbReference type="NCBI Taxonomy" id="1421715"/>
    <lineage>
        <taxon>Eukaryota</taxon>
        <taxon>Metazoa</taxon>
        <taxon>Ecdysozoa</taxon>
        <taxon>Arthropoda</taxon>
        <taxon>Hexapoda</taxon>
        <taxon>Insecta</taxon>
        <taxon>Pterygota</taxon>
        <taxon>Neoptera</taxon>
        <taxon>Endopterygota</taxon>
        <taxon>Coleoptera</taxon>
        <taxon>Polyphaga</taxon>
        <taxon>Elateriformia</taxon>
        <taxon>Elateroidea</taxon>
        <taxon>Lampyridae</taxon>
        <taxon>Luciolinae</taxon>
        <taxon>Aquatica</taxon>
    </lineage>
</organism>
<dbReference type="PANTHER" id="PTHR39948">
    <property type="entry name" value="GEO11419P1"/>
    <property type="match status" value="1"/>
</dbReference>
<keyword evidence="1" id="KW-0472">Membrane</keyword>
<reference evidence="3" key="1">
    <citation type="submission" date="2023-01" db="EMBL/GenBank/DDBJ databases">
        <title>Key to firefly adult light organ development and bioluminescence: homeobox transcription factors regulate luciferase expression and transportation to peroxisome.</title>
        <authorList>
            <person name="Fu X."/>
        </authorList>
    </citation>
    <scope>NUCLEOTIDE SEQUENCE [LARGE SCALE GENOMIC DNA]</scope>
</reference>
<name>A0AAN7PVL1_9COLE</name>
<feature type="transmembrane region" description="Helical" evidence="1">
    <location>
        <begin position="7"/>
        <end position="30"/>
    </location>
</feature>
<evidence type="ECO:0000313" key="2">
    <source>
        <dbReference type="EMBL" id="KAK4877147.1"/>
    </source>
</evidence>
<dbReference type="AlphaFoldDB" id="A0AAN7PVL1"/>
<evidence type="ECO:0000256" key="1">
    <source>
        <dbReference type="SAM" id="Phobius"/>
    </source>
</evidence>
<dbReference type="Proteomes" id="UP001353858">
    <property type="component" value="Unassembled WGS sequence"/>
</dbReference>
<keyword evidence="1" id="KW-0812">Transmembrane</keyword>
<protein>
    <submittedName>
        <fullName evidence="2">Uncharacterized protein</fullName>
    </submittedName>
</protein>
<proteinExistence type="predicted"/>
<comment type="caution">
    <text evidence="2">The sequence shown here is derived from an EMBL/GenBank/DDBJ whole genome shotgun (WGS) entry which is preliminary data.</text>
</comment>
<gene>
    <name evidence="2" type="ORF">RN001_009653</name>
</gene>
<keyword evidence="3" id="KW-1185">Reference proteome</keyword>
<sequence>MANIIYSLIWLLILIFISFWVAVFCFYFYVFGICETLLAGIQFPHYCAEQMMNGTPLC</sequence>
<evidence type="ECO:0000313" key="3">
    <source>
        <dbReference type="Proteomes" id="UP001353858"/>
    </source>
</evidence>
<dbReference type="EMBL" id="JARPUR010000004">
    <property type="protein sequence ID" value="KAK4877147.1"/>
    <property type="molecule type" value="Genomic_DNA"/>
</dbReference>